<dbReference type="EMBL" id="KU764518">
    <property type="protein sequence ID" value="AOV84744.1"/>
    <property type="molecule type" value="Genomic_DNA"/>
</dbReference>
<keyword evidence="1" id="KW-0934">Plastid</keyword>
<name>A0A1U7AFL8_9MONI</name>
<sequence length="31" mass="3443">MITLMSYFVLPLSVLILTPSLPLGLSKIRLL</sequence>
<organism evidence="1">
    <name type="scientific">Actinostachys pennula</name>
    <dbReference type="NCBI Taxonomy" id="148577"/>
    <lineage>
        <taxon>Eukaryota</taxon>
        <taxon>Viridiplantae</taxon>
        <taxon>Streptophyta</taxon>
        <taxon>Embryophyta</taxon>
        <taxon>Tracheophyta</taxon>
        <taxon>Polypodiopsida</taxon>
        <taxon>Polypodiidae</taxon>
        <taxon>Schizaeales</taxon>
        <taxon>Schizaeaceae</taxon>
        <taxon>Actinostachys</taxon>
    </lineage>
</organism>
<dbReference type="AlphaFoldDB" id="A0A1U7AFL8"/>
<geneLocation type="chloroplast" evidence="1"/>
<reference evidence="1" key="1">
    <citation type="submission" date="2016-02" db="EMBL/GenBank/DDBJ databases">
        <title>Phylogenomics of the Schizaeales.</title>
        <authorList>
            <person name="Labiak P.H."/>
            <person name="Karol K.G."/>
        </authorList>
    </citation>
    <scope>NUCLEOTIDE SEQUENCE</scope>
</reference>
<accession>A0A1U7AFL8</accession>
<evidence type="ECO:0000313" key="1">
    <source>
        <dbReference type="EMBL" id="AOV84744.1"/>
    </source>
</evidence>
<keyword evidence="1" id="KW-0150">Chloroplast</keyword>
<protein>
    <submittedName>
        <fullName evidence="1">Cytochrome b6-f complex subunit 6</fullName>
    </submittedName>
</protein>
<proteinExistence type="predicted"/>
<gene>
    <name evidence="1" type="primary">petL</name>
</gene>